<keyword evidence="2" id="KW-0813">Transport</keyword>
<dbReference type="KEGG" id="pdh:B9T62_35420"/>
<dbReference type="AlphaFoldDB" id="A0A2Z2KW10"/>
<name>A0A2Z2KW10_9BACL</name>
<evidence type="ECO:0000256" key="3">
    <source>
        <dbReference type="ARBA" id="ARBA00022475"/>
    </source>
</evidence>
<evidence type="ECO:0000256" key="1">
    <source>
        <dbReference type="ARBA" id="ARBA00004651"/>
    </source>
</evidence>
<dbReference type="GO" id="GO:0005886">
    <property type="term" value="C:plasma membrane"/>
    <property type="evidence" value="ECO:0007669"/>
    <property type="project" value="UniProtKB-SubCell"/>
</dbReference>
<dbReference type="EMBL" id="CP021780">
    <property type="protein sequence ID" value="ASA25561.1"/>
    <property type="molecule type" value="Genomic_DNA"/>
</dbReference>
<dbReference type="InterPro" id="IPR036259">
    <property type="entry name" value="MFS_trans_sf"/>
</dbReference>
<feature type="transmembrane region" description="Helical" evidence="7">
    <location>
        <begin position="91"/>
        <end position="111"/>
    </location>
</feature>
<accession>A0A2Z2KW10</accession>
<keyword evidence="5 7" id="KW-1133">Transmembrane helix</keyword>
<dbReference type="PANTHER" id="PTHR43266">
    <property type="entry name" value="MACROLIDE-EFFLUX PROTEIN"/>
    <property type="match status" value="1"/>
</dbReference>
<evidence type="ECO:0008006" key="10">
    <source>
        <dbReference type="Google" id="ProtNLM"/>
    </source>
</evidence>
<feature type="transmembrane region" description="Helical" evidence="7">
    <location>
        <begin position="117"/>
        <end position="136"/>
    </location>
</feature>
<evidence type="ECO:0000256" key="2">
    <source>
        <dbReference type="ARBA" id="ARBA00022448"/>
    </source>
</evidence>
<dbReference type="PANTHER" id="PTHR43266:SF2">
    <property type="entry name" value="MAJOR FACILITATOR SUPERFAMILY (MFS) PROFILE DOMAIN-CONTAINING PROTEIN"/>
    <property type="match status" value="1"/>
</dbReference>
<dbReference type="OrthoDB" id="9775268at2"/>
<gene>
    <name evidence="8" type="ORF">B9T62_35420</name>
</gene>
<evidence type="ECO:0000256" key="7">
    <source>
        <dbReference type="SAM" id="Phobius"/>
    </source>
</evidence>
<proteinExistence type="predicted"/>
<evidence type="ECO:0000256" key="6">
    <source>
        <dbReference type="ARBA" id="ARBA00023136"/>
    </source>
</evidence>
<dbReference type="Gene3D" id="1.20.1250.20">
    <property type="entry name" value="MFS general substrate transporter like domains"/>
    <property type="match status" value="1"/>
</dbReference>
<dbReference type="SUPFAM" id="SSF103473">
    <property type="entry name" value="MFS general substrate transporter"/>
    <property type="match status" value="1"/>
</dbReference>
<evidence type="ECO:0000313" key="8">
    <source>
        <dbReference type="EMBL" id="ASA25561.1"/>
    </source>
</evidence>
<keyword evidence="6 7" id="KW-0472">Membrane</keyword>
<organism evidence="8 9">
    <name type="scientific">Paenibacillus donghaensis</name>
    <dbReference type="NCBI Taxonomy" id="414771"/>
    <lineage>
        <taxon>Bacteria</taxon>
        <taxon>Bacillati</taxon>
        <taxon>Bacillota</taxon>
        <taxon>Bacilli</taxon>
        <taxon>Bacillales</taxon>
        <taxon>Paenibacillaceae</taxon>
        <taxon>Paenibacillus</taxon>
    </lineage>
</organism>
<feature type="transmembrane region" description="Helical" evidence="7">
    <location>
        <begin position="48"/>
        <end position="68"/>
    </location>
</feature>
<evidence type="ECO:0000256" key="5">
    <source>
        <dbReference type="ARBA" id="ARBA00022989"/>
    </source>
</evidence>
<keyword evidence="9" id="KW-1185">Reference proteome</keyword>
<dbReference type="Proteomes" id="UP000249890">
    <property type="component" value="Chromosome"/>
</dbReference>
<protein>
    <recommendedName>
        <fullName evidence="10">Major facilitator superfamily (MFS) profile domain-containing protein</fullName>
    </recommendedName>
</protein>
<reference evidence="8 9" key="1">
    <citation type="submission" date="2017-06" db="EMBL/GenBank/DDBJ databases">
        <title>Complete genome sequence of Paenibacillus donghaensis KCTC 13049T isolated from East Sea sediment, South Korea.</title>
        <authorList>
            <person name="Jung B.K."/>
            <person name="Hong S.-J."/>
            <person name="Shin J.-H."/>
        </authorList>
    </citation>
    <scope>NUCLEOTIDE SEQUENCE [LARGE SCALE GENOMIC DNA]</scope>
    <source>
        <strain evidence="8 9">KCTC 13049</strain>
    </source>
</reference>
<keyword evidence="4 7" id="KW-0812">Transmembrane</keyword>
<comment type="subcellular location">
    <subcellularLocation>
        <location evidence="1">Cell membrane</location>
        <topology evidence="1">Multi-pass membrane protein</topology>
    </subcellularLocation>
</comment>
<sequence>MDESGGAFFVGILKKNNRLPRKTILITADLLRVPVALAYLWVDGADKLWLLYTAGFLLAAGEAIYSPVRKSSIPLLARGEFLLRINGMEQLLTGCVLILGAFAGGVVSMWLGPDTAFIVNALSFVAGACLLQGITFPGAGGRCGIRGDCSLALRLCSITEPKGRCGHRSFEVSLTLVSSLVPALFRFRRALIARR</sequence>
<dbReference type="RefSeq" id="WP_087919523.1">
    <property type="nucleotide sequence ID" value="NZ_CP021780.1"/>
</dbReference>
<evidence type="ECO:0000256" key="4">
    <source>
        <dbReference type="ARBA" id="ARBA00022692"/>
    </source>
</evidence>
<evidence type="ECO:0000313" key="9">
    <source>
        <dbReference type="Proteomes" id="UP000249890"/>
    </source>
</evidence>
<keyword evidence="3" id="KW-1003">Cell membrane</keyword>